<dbReference type="STRING" id="39966.A0A369K5C0"/>
<dbReference type="Gene3D" id="3.40.50.300">
    <property type="entry name" value="P-loop containing nucleotide triphosphate hydrolases"/>
    <property type="match status" value="1"/>
</dbReference>
<feature type="region of interest" description="Disordered" evidence="7">
    <location>
        <begin position="298"/>
        <end position="321"/>
    </location>
</feature>
<gene>
    <name evidence="8" type="primary">Rad51c</name>
    <name evidence="8" type="ORF">Hypma_014164</name>
</gene>
<keyword evidence="9" id="KW-1185">Reference proteome</keyword>
<keyword evidence="2" id="KW-0547">Nucleotide-binding</keyword>
<sequence length="321" mass="34435">MSSRPLSSLVLPRASLSKLTRAGYTTVQELRITSAESLAESLQIPVLDAEAILSLAQRPLTQTQTMPLTQSAASMASNTQKLSTRSSAVDSILSGGLSQGHILEVSGTPGSPKETVAINVAISFVEAGHEVMFIDCQNMTSPAKLDRALQTSQNLPPNYTRLVYHLSMQSLPELMVWLHNLPSLLDSYNDVALLVLNSMSFPFQGVHSIPAKTALLEKIKQTFTRLTARNLTIVITSQLSTKILNADGSSGSFDTGAKGIMVPQLGPSYLPPGKTHRIIFAAEGQRSGFIKLISSPKHEKGAGAGLSPSIPYEVTREGQIR</sequence>
<protein>
    <submittedName>
        <fullName evidence="8">DNA repair protein RAD51 3</fullName>
    </submittedName>
</protein>
<evidence type="ECO:0000313" key="8">
    <source>
        <dbReference type="EMBL" id="RDB29829.1"/>
    </source>
</evidence>
<dbReference type="GO" id="GO:0000400">
    <property type="term" value="F:four-way junction DNA binding"/>
    <property type="evidence" value="ECO:0007669"/>
    <property type="project" value="TreeGrafter"/>
</dbReference>
<evidence type="ECO:0000256" key="1">
    <source>
        <dbReference type="ARBA" id="ARBA00004123"/>
    </source>
</evidence>
<keyword evidence="6" id="KW-0539">Nucleus</keyword>
<evidence type="ECO:0000313" key="9">
    <source>
        <dbReference type="Proteomes" id="UP000076154"/>
    </source>
</evidence>
<evidence type="ECO:0000256" key="7">
    <source>
        <dbReference type="SAM" id="MobiDB-lite"/>
    </source>
</evidence>
<dbReference type="GO" id="GO:0005657">
    <property type="term" value="C:replication fork"/>
    <property type="evidence" value="ECO:0007669"/>
    <property type="project" value="TreeGrafter"/>
</dbReference>
<evidence type="ECO:0000256" key="2">
    <source>
        <dbReference type="ARBA" id="ARBA00022741"/>
    </source>
</evidence>
<dbReference type="EMBL" id="LUEZ02000009">
    <property type="protein sequence ID" value="RDB29829.1"/>
    <property type="molecule type" value="Genomic_DNA"/>
</dbReference>
<proteinExistence type="predicted"/>
<reference evidence="8" key="1">
    <citation type="submission" date="2018-04" db="EMBL/GenBank/DDBJ databases">
        <title>Whole genome sequencing of Hypsizygus marmoreus.</title>
        <authorList>
            <person name="Choi I.-G."/>
            <person name="Min B."/>
            <person name="Kim J.-G."/>
            <person name="Kim S."/>
            <person name="Oh Y.-L."/>
            <person name="Kong W.-S."/>
            <person name="Park H."/>
            <person name="Jeong J."/>
            <person name="Song E.-S."/>
        </authorList>
    </citation>
    <scope>NUCLEOTIDE SEQUENCE [LARGE SCALE GENOMIC DNA]</scope>
    <source>
        <strain evidence="8">51987-8</strain>
    </source>
</reference>
<dbReference type="AlphaFoldDB" id="A0A369K5C0"/>
<evidence type="ECO:0000256" key="5">
    <source>
        <dbReference type="ARBA" id="ARBA00023204"/>
    </source>
</evidence>
<dbReference type="GO" id="GO:0005524">
    <property type="term" value="F:ATP binding"/>
    <property type="evidence" value="ECO:0007669"/>
    <property type="project" value="UniProtKB-KW"/>
</dbReference>
<dbReference type="GO" id="GO:0000707">
    <property type="term" value="P:meiotic DNA recombinase assembly"/>
    <property type="evidence" value="ECO:0007669"/>
    <property type="project" value="TreeGrafter"/>
</dbReference>
<keyword evidence="3" id="KW-0227">DNA damage</keyword>
<keyword evidence="4" id="KW-0067">ATP-binding</keyword>
<evidence type="ECO:0000256" key="3">
    <source>
        <dbReference type="ARBA" id="ARBA00022763"/>
    </source>
</evidence>
<dbReference type="Proteomes" id="UP000076154">
    <property type="component" value="Unassembled WGS sequence"/>
</dbReference>
<dbReference type="SUPFAM" id="SSF52540">
    <property type="entry name" value="P-loop containing nucleoside triphosphate hydrolases"/>
    <property type="match status" value="1"/>
</dbReference>
<dbReference type="GO" id="GO:0033065">
    <property type="term" value="C:Rad51C-XRCC3 complex"/>
    <property type="evidence" value="ECO:0007669"/>
    <property type="project" value="TreeGrafter"/>
</dbReference>
<dbReference type="PANTHER" id="PTHR46239:SF1">
    <property type="entry name" value="DNA REPAIR PROTEIN RAD51 HOMOLOG 3"/>
    <property type="match status" value="1"/>
</dbReference>
<dbReference type="GO" id="GO:0007131">
    <property type="term" value="P:reciprocal meiotic recombination"/>
    <property type="evidence" value="ECO:0007669"/>
    <property type="project" value="TreeGrafter"/>
</dbReference>
<dbReference type="InterPro" id="IPR052093">
    <property type="entry name" value="HR_Repair_Mediator"/>
</dbReference>
<dbReference type="PANTHER" id="PTHR46239">
    <property type="entry name" value="DNA REPAIR PROTEIN RAD51 HOMOLOG 3 RAD51C"/>
    <property type="match status" value="1"/>
</dbReference>
<dbReference type="InterPro" id="IPR027417">
    <property type="entry name" value="P-loop_NTPase"/>
</dbReference>
<dbReference type="GO" id="GO:0008821">
    <property type="term" value="F:crossover junction DNA endonuclease activity"/>
    <property type="evidence" value="ECO:0007669"/>
    <property type="project" value="TreeGrafter"/>
</dbReference>
<evidence type="ECO:0000256" key="6">
    <source>
        <dbReference type="ARBA" id="ARBA00023242"/>
    </source>
</evidence>
<comment type="subcellular location">
    <subcellularLocation>
        <location evidence="1">Nucleus</location>
    </subcellularLocation>
</comment>
<dbReference type="OrthoDB" id="5957327at2759"/>
<dbReference type="InParanoid" id="A0A369K5C0"/>
<dbReference type="GO" id="GO:0033063">
    <property type="term" value="C:Rad51B-Rad51C-Rad51D-XRCC2 complex"/>
    <property type="evidence" value="ECO:0007669"/>
    <property type="project" value="TreeGrafter"/>
</dbReference>
<organism evidence="8 9">
    <name type="scientific">Hypsizygus marmoreus</name>
    <name type="common">White beech mushroom</name>
    <name type="synonym">Agaricus marmoreus</name>
    <dbReference type="NCBI Taxonomy" id="39966"/>
    <lineage>
        <taxon>Eukaryota</taxon>
        <taxon>Fungi</taxon>
        <taxon>Dikarya</taxon>
        <taxon>Basidiomycota</taxon>
        <taxon>Agaricomycotina</taxon>
        <taxon>Agaricomycetes</taxon>
        <taxon>Agaricomycetidae</taxon>
        <taxon>Agaricales</taxon>
        <taxon>Tricholomatineae</taxon>
        <taxon>Lyophyllaceae</taxon>
        <taxon>Hypsizygus</taxon>
    </lineage>
</organism>
<comment type="caution">
    <text evidence="8">The sequence shown here is derived from an EMBL/GenBank/DDBJ whole genome shotgun (WGS) entry which is preliminary data.</text>
</comment>
<name>A0A369K5C0_HYPMA</name>
<accession>A0A369K5C0</accession>
<keyword evidence="5" id="KW-0234">DNA repair</keyword>
<evidence type="ECO:0000256" key="4">
    <source>
        <dbReference type="ARBA" id="ARBA00022840"/>
    </source>
</evidence>